<gene>
    <name evidence="1" type="ORF">FHS40_008917</name>
</gene>
<evidence type="ECO:0000313" key="2">
    <source>
        <dbReference type="Proteomes" id="UP000549009"/>
    </source>
</evidence>
<sequence length="95" mass="11061">MVDITEIDVHWYAGRSKSELAASLGDRKTIREYLAPAETSGLTPGEPPMSEDDWKKLIKSWFPELADRRLRQITWPDIDAHRDYFRACWGRRVSP</sequence>
<reference evidence="1 2" key="1">
    <citation type="submission" date="2020-08" db="EMBL/GenBank/DDBJ databases">
        <title>Genomic Encyclopedia of Type Strains, Phase III (KMG-III): the genomes of soil and plant-associated and newly described type strains.</title>
        <authorList>
            <person name="Whitman W."/>
        </authorList>
    </citation>
    <scope>NUCLEOTIDE SEQUENCE [LARGE SCALE GENOMIC DNA]</scope>
    <source>
        <strain evidence="1 2">CECT 3146</strain>
    </source>
</reference>
<dbReference type="AlphaFoldDB" id="A0A7W8B4I9"/>
<dbReference type="Proteomes" id="UP000549009">
    <property type="component" value="Unassembled WGS sequence"/>
</dbReference>
<organism evidence="1 2">
    <name type="scientific">Streptomyces spectabilis</name>
    <dbReference type="NCBI Taxonomy" id="68270"/>
    <lineage>
        <taxon>Bacteria</taxon>
        <taxon>Bacillati</taxon>
        <taxon>Actinomycetota</taxon>
        <taxon>Actinomycetes</taxon>
        <taxon>Kitasatosporales</taxon>
        <taxon>Streptomycetaceae</taxon>
        <taxon>Streptomyces</taxon>
    </lineage>
</organism>
<name>A0A7W8B4I9_STRST</name>
<proteinExistence type="predicted"/>
<comment type="caution">
    <text evidence="1">The sequence shown here is derived from an EMBL/GenBank/DDBJ whole genome shotgun (WGS) entry which is preliminary data.</text>
</comment>
<protein>
    <submittedName>
        <fullName evidence="1">Uncharacterized protein</fullName>
    </submittedName>
</protein>
<keyword evidence="2" id="KW-1185">Reference proteome</keyword>
<evidence type="ECO:0000313" key="1">
    <source>
        <dbReference type="EMBL" id="MBB5109787.1"/>
    </source>
</evidence>
<accession>A0A7W8B4I9</accession>
<dbReference type="EMBL" id="JACHJD010000039">
    <property type="protein sequence ID" value="MBB5109787.1"/>
    <property type="molecule type" value="Genomic_DNA"/>
</dbReference>